<dbReference type="Proteomes" id="UP000216052">
    <property type="component" value="Chromosome"/>
</dbReference>
<dbReference type="InterPro" id="IPR007499">
    <property type="entry name" value="ERF_bacteria_virus"/>
</dbReference>
<protein>
    <recommendedName>
        <fullName evidence="3">ERF superfamily protein</fullName>
    </recommendedName>
</protein>
<sequence>MNIYEKLQTVRVALLEKSLKKSGKNTYSNYNYYELADFLPEIMQLMATNKMTSTITFTKEQAALTLIDIEKPESQIVFTSPMASANLKAAHEIQNLGAVETYQRRYLYMTAFEIVEADILDVTQGKAVPAAQPQPGKNTDPNWCSPSNSNMFVFDTKNSPKAEIERLWQFANWNSQDLPGYIQNWAARNQIPEMNDTTYAALLKELTSYLQQIGMQFETIPF</sequence>
<dbReference type="RefSeq" id="WP_093793252.1">
    <property type="nucleotide sequence ID" value="NZ_CP155571.1"/>
</dbReference>
<evidence type="ECO:0000313" key="1">
    <source>
        <dbReference type="EMBL" id="XFO74651.1"/>
    </source>
</evidence>
<dbReference type="Pfam" id="PF04404">
    <property type="entry name" value="ERF"/>
    <property type="match status" value="1"/>
</dbReference>
<organism evidence="1 2">
    <name type="scientific">Sporomusa acidovorans (strain ATCC 49682 / DSM 3132 / Mol)</name>
    <dbReference type="NCBI Taxonomy" id="1123286"/>
    <lineage>
        <taxon>Bacteria</taxon>
        <taxon>Bacillati</taxon>
        <taxon>Bacillota</taxon>
        <taxon>Negativicutes</taxon>
        <taxon>Selenomonadales</taxon>
        <taxon>Sporomusaceae</taxon>
        <taxon>Sporomusa</taxon>
    </lineage>
</organism>
<proteinExistence type="predicted"/>
<dbReference type="EMBL" id="CP155571">
    <property type="protein sequence ID" value="XFO74651.1"/>
    <property type="molecule type" value="Genomic_DNA"/>
</dbReference>
<evidence type="ECO:0008006" key="3">
    <source>
        <dbReference type="Google" id="ProtNLM"/>
    </source>
</evidence>
<gene>
    <name evidence="1" type="ORF">SPACI_047610</name>
</gene>
<accession>A0ABZ3J9Y7</accession>
<keyword evidence="2" id="KW-1185">Reference proteome</keyword>
<name>A0ABZ3J9Y7_SPOA4</name>
<evidence type="ECO:0000313" key="2">
    <source>
        <dbReference type="Proteomes" id="UP000216052"/>
    </source>
</evidence>
<reference evidence="1" key="1">
    <citation type="submission" date="2024-05" db="EMBL/GenBank/DDBJ databases">
        <title>Isolation and characterization of Sporomusa carbonis sp. nov., a carboxydotrophic hydrogenogen in the genus of Sporomusa isolated from a charcoal burning pile.</title>
        <authorList>
            <person name="Boeer T."/>
            <person name="Rosenbaum F."/>
            <person name="Eysell L."/>
            <person name="Mueller V."/>
            <person name="Daniel R."/>
            <person name="Poehlein A."/>
        </authorList>
    </citation>
    <scope>NUCLEOTIDE SEQUENCE [LARGE SCALE GENOMIC DNA]</scope>
    <source>
        <strain evidence="1">DSM 3132</strain>
    </source>
</reference>